<proteinExistence type="predicted"/>
<dbReference type="PROSITE" id="PS51278">
    <property type="entry name" value="GATASE_TYPE_2"/>
    <property type="match status" value="1"/>
</dbReference>
<dbReference type="GO" id="GO:0004066">
    <property type="term" value="F:asparagine synthase (glutamine-hydrolyzing) activity"/>
    <property type="evidence" value="ECO:0007669"/>
    <property type="project" value="UniProtKB-EC"/>
</dbReference>
<dbReference type="InterPro" id="IPR006426">
    <property type="entry name" value="Asn_synth_AEB"/>
</dbReference>
<evidence type="ECO:0000313" key="18">
    <source>
        <dbReference type="Proteomes" id="UP000663879"/>
    </source>
</evidence>
<comment type="catalytic activity">
    <reaction evidence="11">
        <text>L-aspartate + L-glutamine + ATP + H2O = L-asparagine + L-glutamate + AMP + diphosphate + H(+)</text>
        <dbReference type="Rhea" id="RHEA:12228"/>
        <dbReference type="ChEBI" id="CHEBI:15377"/>
        <dbReference type="ChEBI" id="CHEBI:15378"/>
        <dbReference type="ChEBI" id="CHEBI:29985"/>
        <dbReference type="ChEBI" id="CHEBI:29991"/>
        <dbReference type="ChEBI" id="CHEBI:30616"/>
        <dbReference type="ChEBI" id="CHEBI:33019"/>
        <dbReference type="ChEBI" id="CHEBI:58048"/>
        <dbReference type="ChEBI" id="CHEBI:58359"/>
        <dbReference type="ChEBI" id="CHEBI:456215"/>
        <dbReference type="EC" id="6.3.5.4"/>
    </reaction>
</comment>
<evidence type="ECO:0000256" key="7">
    <source>
        <dbReference type="ARBA" id="ARBA00022840"/>
    </source>
</evidence>
<evidence type="ECO:0000256" key="14">
    <source>
        <dbReference type="PIRSR" id="PIRSR001589-2"/>
    </source>
</evidence>
<dbReference type="NCBIfam" id="TIGR01536">
    <property type="entry name" value="asn_synth_AEB"/>
    <property type="match status" value="1"/>
</dbReference>
<keyword evidence="9 13" id="KW-0315">Glutamine amidotransferase</keyword>
<evidence type="ECO:0000256" key="11">
    <source>
        <dbReference type="ARBA" id="ARBA00048741"/>
    </source>
</evidence>
<feature type="active site" description="For GATase activity" evidence="13">
    <location>
        <position position="2"/>
    </location>
</feature>
<dbReference type="InterPro" id="IPR001962">
    <property type="entry name" value="Asn_synthase"/>
</dbReference>
<dbReference type="GO" id="GO:0005829">
    <property type="term" value="C:cytosol"/>
    <property type="evidence" value="ECO:0007669"/>
    <property type="project" value="TreeGrafter"/>
</dbReference>
<dbReference type="PANTHER" id="PTHR11772:SF23">
    <property type="entry name" value="ASPARAGINE SYNTHETASE [GLUTAMINE-HYDROLYZING]"/>
    <property type="match status" value="1"/>
</dbReference>
<evidence type="ECO:0000259" key="16">
    <source>
        <dbReference type="PROSITE" id="PS51278"/>
    </source>
</evidence>
<keyword evidence="6 12" id="KW-0547">Nucleotide-binding</keyword>
<evidence type="ECO:0000256" key="2">
    <source>
        <dbReference type="ARBA" id="ARBA00012737"/>
    </source>
</evidence>
<dbReference type="Gene3D" id="3.40.50.620">
    <property type="entry name" value="HUPs"/>
    <property type="match status" value="1"/>
</dbReference>
<dbReference type="SUPFAM" id="SSF52402">
    <property type="entry name" value="Adenine nucleotide alpha hydrolases-like"/>
    <property type="match status" value="1"/>
</dbReference>
<feature type="domain" description="Glutamine amidotransferase type-2" evidence="16">
    <location>
        <begin position="2"/>
        <end position="191"/>
    </location>
</feature>
<organism evidence="17 18">
    <name type="scientific">Brachionus calyciflorus</name>
    <dbReference type="NCBI Taxonomy" id="104777"/>
    <lineage>
        <taxon>Eukaryota</taxon>
        <taxon>Metazoa</taxon>
        <taxon>Spiralia</taxon>
        <taxon>Gnathifera</taxon>
        <taxon>Rotifera</taxon>
        <taxon>Eurotatoria</taxon>
        <taxon>Monogononta</taxon>
        <taxon>Pseudotrocha</taxon>
        <taxon>Ploima</taxon>
        <taxon>Brachionidae</taxon>
        <taxon>Brachionus</taxon>
    </lineage>
</organism>
<evidence type="ECO:0000256" key="12">
    <source>
        <dbReference type="PIRNR" id="PIRNR001589"/>
    </source>
</evidence>
<dbReference type="Pfam" id="PF13537">
    <property type="entry name" value="GATase_7"/>
    <property type="match status" value="1"/>
</dbReference>
<dbReference type="EC" id="6.3.5.4" evidence="2"/>
<dbReference type="InterPro" id="IPR029055">
    <property type="entry name" value="Ntn_hydrolases_N"/>
</dbReference>
<dbReference type="AlphaFoldDB" id="A0A814D0C7"/>
<dbReference type="GO" id="GO:0070981">
    <property type="term" value="P:L-asparagine biosynthetic process"/>
    <property type="evidence" value="ECO:0007669"/>
    <property type="project" value="UniProtKB-UniPathway"/>
</dbReference>
<dbReference type="CDD" id="cd01991">
    <property type="entry name" value="Asn_synthase_B_C"/>
    <property type="match status" value="1"/>
</dbReference>
<dbReference type="SUPFAM" id="SSF56235">
    <property type="entry name" value="N-terminal nucleophile aminohydrolases (Ntn hydrolases)"/>
    <property type="match status" value="1"/>
</dbReference>
<dbReference type="PIRSF" id="PIRSF001589">
    <property type="entry name" value="Asn_synthetase_glu-h"/>
    <property type="match status" value="1"/>
</dbReference>
<keyword evidence="18" id="KW-1185">Reference proteome</keyword>
<evidence type="ECO:0000256" key="4">
    <source>
        <dbReference type="ARBA" id="ARBA00022598"/>
    </source>
</evidence>
<dbReference type="UniPathway" id="UPA00134">
    <property type="reaction ID" value="UER00195"/>
</dbReference>
<dbReference type="InterPro" id="IPR050795">
    <property type="entry name" value="Asn_Synthetase"/>
</dbReference>
<sequence>MCGIWGIFGSDVDCHEQVSCCFKIAHRGPDCFRFENVNHFQNCAFGFHRLAIVDDLNGMQPIRIVDMPHIWMIYNGEIYNHKELQAKYNFNYLTNCDGESLIHLYNRGGIEFMCENLYGVFGFILLDTKLNKVYCGRDTFGVRPVFKLLTENGTLGVCSEAKGLLNLKLSENTKSIIEAVEPGTFEEYDLILNEKNDRKVKYLRKFKFHTIGNTPKYDVNVTLGQDVYENIRNCLTNAVKMRLMSQRRIGCLLSGGLDSSLITGLMVHEARKAGIDYPIQTFSIGMGDESPDVVAARKVAKHLNTEHHEVIFSAEDAVNAVRDVIKALESYDITTIRASIGMYLLSKYIREKTDTVVIFSGEGSDEVCQGYIYFYKAPNEKEGHEESLRLCNDLYLYDVCRADRTTAAHGLELRVPFLDHFFTSYFFSLPPKERMATKDRCEKYLIRKAFDNMDIIPNDILWRPKEAFSDGVASKKKSLFQHLQDHIEPLVSDADLANASVKYPFNTPMTKEAYYYRELFSEMYPGCEHFTPYMWLPKWCGNVVDPSARTLKHYESQQNVVKIEE</sequence>
<comment type="caution">
    <text evidence="17">The sequence shown here is derived from an EMBL/GenBank/DDBJ whole genome shotgun (WGS) entry which is preliminary data.</text>
</comment>
<evidence type="ECO:0000256" key="5">
    <source>
        <dbReference type="ARBA" id="ARBA00022605"/>
    </source>
</evidence>
<evidence type="ECO:0000256" key="3">
    <source>
        <dbReference type="ARBA" id="ARBA00021389"/>
    </source>
</evidence>
<dbReference type="Proteomes" id="UP000663879">
    <property type="component" value="Unassembled WGS sequence"/>
</dbReference>
<accession>A0A814D0C7</accession>
<evidence type="ECO:0000256" key="15">
    <source>
        <dbReference type="PIRSR" id="PIRSR001589-3"/>
    </source>
</evidence>
<evidence type="ECO:0000256" key="9">
    <source>
        <dbReference type="ARBA" id="ARBA00022962"/>
    </source>
</evidence>
<evidence type="ECO:0000256" key="10">
    <source>
        <dbReference type="ARBA" id="ARBA00030234"/>
    </source>
</evidence>
<dbReference type="InterPro" id="IPR033738">
    <property type="entry name" value="AsnB_N"/>
</dbReference>
<dbReference type="Pfam" id="PF00733">
    <property type="entry name" value="Asn_synthase"/>
    <property type="match status" value="1"/>
</dbReference>
<protein>
    <recommendedName>
        <fullName evidence="3">Asparagine synthetase [glutamine-hydrolyzing]</fullName>
        <ecNumber evidence="2">6.3.5.4</ecNumber>
    </recommendedName>
    <alternativeName>
        <fullName evidence="10">Glutamine-dependent asparagine synthetase</fullName>
    </alternativeName>
</protein>
<dbReference type="CDD" id="cd00712">
    <property type="entry name" value="AsnB"/>
    <property type="match status" value="1"/>
</dbReference>
<gene>
    <name evidence="17" type="ORF">OXX778_LOCUS13856</name>
</gene>
<keyword evidence="5 13" id="KW-0028">Amino-acid biosynthesis</keyword>
<evidence type="ECO:0000256" key="13">
    <source>
        <dbReference type="PIRSR" id="PIRSR001589-1"/>
    </source>
</evidence>
<keyword evidence="7 12" id="KW-0067">ATP-binding</keyword>
<keyword evidence="8 13" id="KW-0061">Asparagine biosynthesis</keyword>
<dbReference type="InterPro" id="IPR017932">
    <property type="entry name" value="GATase_2_dom"/>
</dbReference>
<dbReference type="OrthoDB" id="409189at2759"/>
<feature type="site" description="Important for beta-aspartyl-AMP intermediate formation" evidence="15">
    <location>
        <position position="362"/>
    </location>
</feature>
<feature type="binding site" evidence="14">
    <location>
        <position position="284"/>
    </location>
    <ligand>
        <name>ATP</name>
        <dbReference type="ChEBI" id="CHEBI:30616"/>
    </ligand>
</feature>
<comment type="pathway">
    <text evidence="1">Amino-acid biosynthesis; L-asparagine biosynthesis; L-asparagine from L-aspartate (L-Gln route): step 1/1.</text>
</comment>
<dbReference type="InterPro" id="IPR014729">
    <property type="entry name" value="Rossmann-like_a/b/a_fold"/>
</dbReference>
<dbReference type="EMBL" id="CAJNOC010002747">
    <property type="protein sequence ID" value="CAF0949351.1"/>
    <property type="molecule type" value="Genomic_DNA"/>
</dbReference>
<dbReference type="FunFam" id="3.40.50.620:FF:000090">
    <property type="entry name" value="asparagine synthetase [glutamine-hydrolyzing]"/>
    <property type="match status" value="1"/>
</dbReference>
<evidence type="ECO:0000256" key="1">
    <source>
        <dbReference type="ARBA" id="ARBA00005187"/>
    </source>
</evidence>
<dbReference type="PANTHER" id="PTHR11772">
    <property type="entry name" value="ASPARAGINE SYNTHETASE"/>
    <property type="match status" value="1"/>
</dbReference>
<evidence type="ECO:0000313" key="17">
    <source>
        <dbReference type="EMBL" id="CAF0949351.1"/>
    </source>
</evidence>
<feature type="binding site" evidence="14">
    <location>
        <begin position="360"/>
        <end position="361"/>
    </location>
    <ligand>
        <name>ATP</name>
        <dbReference type="ChEBI" id="CHEBI:30616"/>
    </ligand>
</feature>
<dbReference type="Gene3D" id="3.60.20.10">
    <property type="entry name" value="Glutamine Phosphoribosylpyrophosphate, subunit 1, domain 1"/>
    <property type="match status" value="1"/>
</dbReference>
<feature type="binding site" evidence="14">
    <location>
        <position position="97"/>
    </location>
    <ligand>
        <name>L-glutamine</name>
        <dbReference type="ChEBI" id="CHEBI:58359"/>
    </ligand>
</feature>
<feature type="binding site" evidence="14">
    <location>
        <position position="252"/>
    </location>
    <ligand>
        <name>ATP</name>
        <dbReference type="ChEBI" id="CHEBI:30616"/>
    </ligand>
</feature>
<evidence type="ECO:0000256" key="8">
    <source>
        <dbReference type="ARBA" id="ARBA00022888"/>
    </source>
</evidence>
<reference evidence="17" key="1">
    <citation type="submission" date="2021-02" db="EMBL/GenBank/DDBJ databases">
        <authorList>
            <person name="Nowell W R."/>
        </authorList>
    </citation>
    <scope>NUCLEOTIDE SEQUENCE</scope>
    <source>
        <strain evidence="17">Ploen Becks lab</strain>
    </source>
</reference>
<keyword evidence="4" id="KW-0436">Ligase</keyword>
<dbReference type="GO" id="GO:0005524">
    <property type="term" value="F:ATP binding"/>
    <property type="evidence" value="ECO:0007669"/>
    <property type="project" value="UniProtKB-KW"/>
</dbReference>
<evidence type="ECO:0000256" key="6">
    <source>
        <dbReference type="ARBA" id="ARBA00022741"/>
    </source>
</evidence>
<name>A0A814D0C7_9BILA</name>